<dbReference type="AlphaFoldDB" id="A0A433D772"/>
<keyword evidence="4" id="KW-1185">Reference proteome</keyword>
<evidence type="ECO:0000313" key="4">
    <source>
        <dbReference type="Proteomes" id="UP000268093"/>
    </source>
</evidence>
<evidence type="ECO:0000259" key="2">
    <source>
        <dbReference type="Pfam" id="PF21399"/>
    </source>
</evidence>
<comment type="subcellular location">
    <subcellularLocation>
        <location evidence="1">Nucleus</location>
    </subcellularLocation>
    <subcellularLocation>
        <location evidence="1">Chromosome</location>
        <location evidence="1">Telomere</location>
    </subcellularLocation>
</comment>
<feature type="domain" description="Telomerase reverse transcriptase C-terminal extension" evidence="2">
    <location>
        <begin position="17"/>
        <end position="85"/>
    </location>
</feature>
<dbReference type="GO" id="GO:0000333">
    <property type="term" value="C:telomerase catalytic core complex"/>
    <property type="evidence" value="ECO:0007669"/>
    <property type="project" value="TreeGrafter"/>
</dbReference>
<keyword evidence="1" id="KW-0158">Chromosome</keyword>
<dbReference type="InterPro" id="IPR003545">
    <property type="entry name" value="Telomerase_RT"/>
</dbReference>
<proteinExistence type="inferred from homology"/>
<dbReference type="Gene3D" id="1.10.357.90">
    <property type="match status" value="1"/>
</dbReference>
<protein>
    <recommendedName>
        <fullName evidence="1">Telomerase reverse transcriptase</fullName>
        <ecNumber evidence="1">2.7.7.49</ecNumber>
    </recommendedName>
    <alternativeName>
        <fullName evidence="1">Telomerase catalytic subunit</fullName>
    </alternativeName>
</protein>
<dbReference type="Pfam" id="PF21399">
    <property type="entry name" value="TERT_C"/>
    <property type="match status" value="1"/>
</dbReference>
<accession>A0A433D772</accession>
<keyword evidence="1" id="KW-0539">Nucleus</keyword>
<dbReference type="PANTHER" id="PTHR12066">
    <property type="entry name" value="TELOMERASE REVERSE TRANSCRIPTASE"/>
    <property type="match status" value="1"/>
</dbReference>
<comment type="catalytic activity">
    <reaction evidence="1">
        <text>DNA(n) + a 2'-deoxyribonucleoside 5'-triphosphate = DNA(n+1) + diphosphate</text>
        <dbReference type="Rhea" id="RHEA:22508"/>
        <dbReference type="Rhea" id="RHEA-COMP:17339"/>
        <dbReference type="Rhea" id="RHEA-COMP:17340"/>
        <dbReference type="ChEBI" id="CHEBI:33019"/>
        <dbReference type="ChEBI" id="CHEBI:61560"/>
        <dbReference type="ChEBI" id="CHEBI:173112"/>
        <dbReference type="EC" id="2.7.7.49"/>
    </reaction>
</comment>
<dbReference type="GO" id="GO:0046872">
    <property type="term" value="F:metal ion binding"/>
    <property type="evidence" value="ECO:0007669"/>
    <property type="project" value="UniProtKB-KW"/>
</dbReference>
<keyword evidence="1" id="KW-0548">Nucleotidyltransferase</keyword>
<comment type="caution">
    <text evidence="3">The sequence shown here is derived from an EMBL/GenBank/DDBJ whole genome shotgun (WGS) entry which is preliminary data.</text>
</comment>
<keyword evidence="1" id="KW-0808">Transferase</keyword>
<organism evidence="3 4">
    <name type="scientific">Jimgerdemannia flammicorona</name>
    <dbReference type="NCBI Taxonomy" id="994334"/>
    <lineage>
        <taxon>Eukaryota</taxon>
        <taxon>Fungi</taxon>
        <taxon>Fungi incertae sedis</taxon>
        <taxon>Mucoromycota</taxon>
        <taxon>Mucoromycotina</taxon>
        <taxon>Endogonomycetes</taxon>
        <taxon>Endogonales</taxon>
        <taxon>Endogonaceae</taxon>
        <taxon>Jimgerdemannia</taxon>
    </lineage>
</organism>
<dbReference type="EMBL" id="RBNI01005416">
    <property type="protein sequence ID" value="RUP46722.1"/>
    <property type="molecule type" value="Genomic_DNA"/>
</dbReference>
<name>A0A433D772_9FUNG</name>
<comment type="function">
    <text evidence="1">Telomerase is a ribonucleoprotein enzyme essential for the replication of chromosome termini in most eukaryotes. It elongates telomeres. It is a reverse transcriptase that adds simple sequence repeats to chromosome ends by copying a template sequence within the RNA component of the enzyme.</text>
</comment>
<keyword evidence="1" id="KW-0460">Magnesium</keyword>
<dbReference type="GO" id="GO:0000781">
    <property type="term" value="C:chromosome, telomeric region"/>
    <property type="evidence" value="ECO:0007669"/>
    <property type="project" value="UniProtKB-SubCell"/>
</dbReference>
<dbReference type="EC" id="2.7.7.49" evidence="1"/>
<sequence length="135" mass="15651">MTPSRPKTQGIPVKHWMLKPKCHPIYINTALNSIFTVLRNIYQNFLLCAMKFHCHARSLPHQDQKFLTGAVFDILNFGYTLLRNRVVSPMSKSFQLECNVKELEVLWSPCVLHRSLEKANKLSDCAENVREDPPR</sequence>
<dbReference type="GO" id="GO:0070034">
    <property type="term" value="F:telomerase RNA binding"/>
    <property type="evidence" value="ECO:0007669"/>
    <property type="project" value="TreeGrafter"/>
</dbReference>
<reference evidence="3 4" key="1">
    <citation type="journal article" date="2018" name="New Phytol.">
        <title>Phylogenomics of Endogonaceae and evolution of mycorrhizas within Mucoromycota.</title>
        <authorList>
            <person name="Chang Y."/>
            <person name="Desiro A."/>
            <person name="Na H."/>
            <person name="Sandor L."/>
            <person name="Lipzen A."/>
            <person name="Clum A."/>
            <person name="Barry K."/>
            <person name="Grigoriev I.V."/>
            <person name="Martin F.M."/>
            <person name="Stajich J.E."/>
            <person name="Smith M.E."/>
            <person name="Bonito G."/>
            <person name="Spatafora J.W."/>
        </authorList>
    </citation>
    <scope>NUCLEOTIDE SEQUENCE [LARGE SCALE GENOMIC DNA]</scope>
    <source>
        <strain evidence="3 4">GMNB39</strain>
    </source>
</reference>
<keyword evidence="1" id="KW-0695">RNA-directed DNA polymerase</keyword>
<evidence type="ECO:0000256" key="1">
    <source>
        <dbReference type="RuleBase" id="RU365061"/>
    </source>
</evidence>
<dbReference type="GO" id="GO:0007004">
    <property type="term" value="P:telomere maintenance via telomerase"/>
    <property type="evidence" value="ECO:0007669"/>
    <property type="project" value="TreeGrafter"/>
</dbReference>
<dbReference type="Proteomes" id="UP000268093">
    <property type="component" value="Unassembled WGS sequence"/>
</dbReference>
<dbReference type="OrthoDB" id="289721at2759"/>
<dbReference type="PANTHER" id="PTHR12066:SF0">
    <property type="entry name" value="TELOMERASE REVERSE TRANSCRIPTASE"/>
    <property type="match status" value="1"/>
</dbReference>
<comment type="similarity">
    <text evidence="1">Belongs to the reverse transcriptase family. Telomerase subfamily.</text>
</comment>
<evidence type="ECO:0000313" key="3">
    <source>
        <dbReference type="EMBL" id="RUP46722.1"/>
    </source>
</evidence>
<keyword evidence="1" id="KW-0479">Metal-binding</keyword>
<dbReference type="GO" id="GO:0003720">
    <property type="term" value="F:telomerase activity"/>
    <property type="evidence" value="ECO:0007669"/>
    <property type="project" value="InterPro"/>
</dbReference>
<keyword evidence="1" id="KW-0779">Telomere</keyword>
<dbReference type="GO" id="GO:0042162">
    <property type="term" value="F:telomeric DNA binding"/>
    <property type="evidence" value="ECO:0007669"/>
    <property type="project" value="TreeGrafter"/>
</dbReference>
<dbReference type="InterPro" id="IPR049139">
    <property type="entry name" value="TERT_C"/>
</dbReference>
<gene>
    <name evidence="3" type="ORF">BC936DRAFT_146596</name>
</gene>